<keyword evidence="7" id="KW-0969">Cilium</keyword>
<dbReference type="PANTHER" id="PTHR45973">
    <property type="entry name" value="PROTEIN PHOSPHATASE 1 REGULATORY SUBUNIT SDS22-RELATED"/>
    <property type="match status" value="1"/>
</dbReference>
<evidence type="ECO:0000313" key="13">
    <source>
        <dbReference type="Proteomes" id="UP000050795"/>
    </source>
</evidence>
<dbReference type="SMART" id="SM00365">
    <property type="entry name" value="LRR_SD22"/>
    <property type="match status" value="4"/>
</dbReference>
<dbReference type="Pfam" id="PF14580">
    <property type="entry name" value="LRR_9"/>
    <property type="match status" value="1"/>
</dbReference>
<dbReference type="InterPro" id="IPR001611">
    <property type="entry name" value="Leu-rich_rpt"/>
</dbReference>
<evidence type="ECO:0000256" key="4">
    <source>
        <dbReference type="ARBA" id="ARBA00022737"/>
    </source>
</evidence>
<evidence type="ECO:0000256" key="2">
    <source>
        <dbReference type="ARBA" id="ARBA00022490"/>
    </source>
</evidence>
<evidence type="ECO:0000256" key="12">
    <source>
        <dbReference type="SAM" id="Coils"/>
    </source>
</evidence>
<dbReference type="GO" id="GO:0005929">
    <property type="term" value="C:cilium"/>
    <property type="evidence" value="ECO:0007669"/>
    <property type="project" value="TreeGrafter"/>
</dbReference>
<reference evidence="14" key="2">
    <citation type="submission" date="2023-11" db="UniProtKB">
        <authorList>
            <consortium name="WormBaseParasite"/>
        </authorList>
    </citation>
    <scope>IDENTIFICATION</scope>
</reference>
<keyword evidence="5" id="KW-0282">Flagellum</keyword>
<comment type="similarity">
    <text evidence="10">Belongs to the DRC3 family.</text>
</comment>
<dbReference type="PANTHER" id="PTHR45973:SF12">
    <property type="entry name" value="DYNEIN REGULATORY COMPLEX SUBUNIT 3"/>
    <property type="match status" value="1"/>
</dbReference>
<organism evidence="13 14">
    <name type="scientific">Trichobilharzia regenti</name>
    <name type="common">Nasal bird schistosome</name>
    <dbReference type="NCBI Taxonomy" id="157069"/>
    <lineage>
        <taxon>Eukaryota</taxon>
        <taxon>Metazoa</taxon>
        <taxon>Spiralia</taxon>
        <taxon>Lophotrochozoa</taxon>
        <taxon>Platyhelminthes</taxon>
        <taxon>Trematoda</taxon>
        <taxon>Digenea</taxon>
        <taxon>Strigeidida</taxon>
        <taxon>Schistosomatoidea</taxon>
        <taxon>Schistosomatidae</taxon>
        <taxon>Trichobilharzia</taxon>
    </lineage>
</organism>
<evidence type="ECO:0000256" key="9">
    <source>
        <dbReference type="ARBA" id="ARBA00023273"/>
    </source>
</evidence>
<keyword evidence="8" id="KW-0206">Cytoskeleton</keyword>
<dbReference type="PROSITE" id="PS51450">
    <property type="entry name" value="LRR"/>
    <property type="match status" value="4"/>
</dbReference>
<keyword evidence="3" id="KW-0433">Leucine-rich repeat</keyword>
<feature type="coiled-coil region" evidence="12">
    <location>
        <begin position="212"/>
        <end position="239"/>
    </location>
</feature>
<reference evidence="13" key="1">
    <citation type="submission" date="2022-06" db="EMBL/GenBank/DDBJ databases">
        <authorList>
            <person name="Berger JAMES D."/>
            <person name="Berger JAMES D."/>
        </authorList>
    </citation>
    <scope>NUCLEOTIDE SEQUENCE [LARGE SCALE GENOMIC DNA]</scope>
</reference>
<evidence type="ECO:0000256" key="7">
    <source>
        <dbReference type="ARBA" id="ARBA00023069"/>
    </source>
</evidence>
<accession>A0AA85JFX8</accession>
<comment type="subcellular location">
    <subcellularLocation>
        <location evidence="1">Cytoplasm</location>
        <location evidence="1">Cytoskeleton</location>
        <location evidence="1">Flagellum axoneme</location>
    </subcellularLocation>
</comment>
<dbReference type="SUPFAM" id="SSF52075">
    <property type="entry name" value="Outer arm dynein light chain 1"/>
    <property type="match status" value="1"/>
</dbReference>
<protein>
    <recommendedName>
        <fullName evidence="11">Dynein regulatory complex subunit 3</fullName>
    </recommendedName>
</protein>
<dbReference type="InterPro" id="IPR003591">
    <property type="entry name" value="Leu-rich_rpt_typical-subtyp"/>
</dbReference>
<evidence type="ECO:0000256" key="10">
    <source>
        <dbReference type="ARBA" id="ARBA00038378"/>
    </source>
</evidence>
<dbReference type="Proteomes" id="UP000050795">
    <property type="component" value="Unassembled WGS sequence"/>
</dbReference>
<evidence type="ECO:0000313" key="14">
    <source>
        <dbReference type="WBParaSite" id="TREG1_14720.1"/>
    </source>
</evidence>
<proteinExistence type="inferred from homology"/>
<keyword evidence="6 12" id="KW-0175">Coiled coil</keyword>
<evidence type="ECO:0000256" key="5">
    <source>
        <dbReference type="ARBA" id="ARBA00022846"/>
    </source>
</evidence>
<dbReference type="InterPro" id="IPR032675">
    <property type="entry name" value="LRR_dom_sf"/>
</dbReference>
<evidence type="ECO:0000256" key="1">
    <source>
        <dbReference type="ARBA" id="ARBA00004611"/>
    </source>
</evidence>
<sequence length="519" mass="61013">MSRLYDTVEPTVIDKQLLHDAVFALLRKGDVGELAKQDGINFENVLHLRLDYKNILKIDNLWSFKLLVKLQLDNNIIERIEGIDHLSHLRWLDLSFNNIEKIEGLQNLVNLEDLTLYNNRITSLENMESLKKLQVFSVGNNNITELTNIKYLRQFQNLQSLCLRGNPASELKEYKLYTHAMLPNLLYLDYERTNESLKNEAYEKYQLEVDELVSEEEAKLKLENENAEYEAKRQLHRQAFVEGMDDDNIFHQLFIDDPDGRELLALPELYNKKFTHQCKLVFELGMKEYYKRNKEIEAFCNCIEEAKLLNAESSKEKINEFKNYQDKVFKDLLETADAVKAEDDILDYNENVQKLWSQLMRNESILVEQIDELINEFELNLNDMINTFIENVEGHFTECRELQSQYHERLTDICPSILERFMRNDFQTEPSDALIAIFIDKESVTNALTASNDAHLLKIDEFADSIGDKARKWVKETINSIYSDEKYNRNRARVMEINHYIDTLRNDVENLDIPAFGES</sequence>
<name>A0AA85JFX8_TRIRE</name>
<dbReference type="WBParaSite" id="TREG1_14720.1">
    <property type="protein sequence ID" value="TREG1_14720.1"/>
    <property type="gene ID" value="TREG1_14720"/>
</dbReference>
<keyword evidence="4" id="KW-0677">Repeat</keyword>
<evidence type="ECO:0000256" key="6">
    <source>
        <dbReference type="ARBA" id="ARBA00023054"/>
    </source>
</evidence>
<keyword evidence="2" id="KW-0963">Cytoplasm</keyword>
<keyword evidence="9" id="KW-0966">Cell projection</keyword>
<evidence type="ECO:0000256" key="11">
    <source>
        <dbReference type="ARBA" id="ARBA00040950"/>
    </source>
</evidence>
<keyword evidence="13" id="KW-1185">Reference proteome</keyword>
<evidence type="ECO:0000256" key="3">
    <source>
        <dbReference type="ARBA" id="ARBA00022614"/>
    </source>
</evidence>
<dbReference type="InterPro" id="IPR050576">
    <property type="entry name" value="Cilia_flagella_integrity"/>
</dbReference>
<dbReference type="AlphaFoldDB" id="A0AA85JFX8"/>
<dbReference type="SMART" id="SM00369">
    <property type="entry name" value="LRR_TYP"/>
    <property type="match status" value="2"/>
</dbReference>
<evidence type="ECO:0000256" key="8">
    <source>
        <dbReference type="ARBA" id="ARBA00023212"/>
    </source>
</evidence>
<dbReference type="Gene3D" id="3.80.10.10">
    <property type="entry name" value="Ribonuclease Inhibitor"/>
    <property type="match status" value="1"/>
</dbReference>